<keyword evidence="6" id="KW-0807">Transducer</keyword>
<feature type="compositionally biased region" description="Low complexity" evidence="7">
    <location>
        <begin position="272"/>
        <end position="283"/>
    </location>
</feature>
<dbReference type="AlphaFoldDB" id="A0A484BSG6"/>
<feature type="transmembrane region" description="Helical" evidence="6">
    <location>
        <begin position="144"/>
        <end position="163"/>
    </location>
</feature>
<dbReference type="Pfam" id="PF08395">
    <property type="entry name" value="7tm_7"/>
    <property type="match status" value="1"/>
</dbReference>
<keyword evidence="2 6" id="KW-1003">Cell membrane</keyword>
<dbReference type="GO" id="GO:0005886">
    <property type="term" value="C:plasma membrane"/>
    <property type="evidence" value="ECO:0007669"/>
    <property type="project" value="UniProtKB-SubCell"/>
</dbReference>
<organism evidence="8 9">
    <name type="scientific">Drosophila navojoa</name>
    <name type="common">Fruit fly</name>
    <dbReference type="NCBI Taxonomy" id="7232"/>
    <lineage>
        <taxon>Eukaryota</taxon>
        <taxon>Metazoa</taxon>
        <taxon>Ecdysozoa</taxon>
        <taxon>Arthropoda</taxon>
        <taxon>Hexapoda</taxon>
        <taxon>Insecta</taxon>
        <taxon>Pterygota</taxon>
        <taxon>Neoptera</taxon>
        <taxon>Endopterygota</taxon>
        <taxon>Diptera</taxon>
        <taxon>Brachycera</taxon>
        <taxon>Muscomorpha</taxon>
        <taxon>Ephydroidea</taxon>
        <taxon>Drosophilidae</taxon>
        <taxon>Drosophila</taxon>
    </lineage>
</organism>
<protein>
    <recommendedName>
        <fullName evidence="6">Gustatory receptor</fullName>
    </recommendedName>
</protein>
<evidence type="ECO:0000256" key="2">
    <source>
        <dbReference type="ARBA" id="ARBA00022475"/>
    </source>
</evidence>
<proteinExistence type="inferred from homology"/>
<feature type="transmembrane region" description="Helical" evidence="6">
    <location>
        <begin position="80"/>
        <end position="102"/>
    </location>
</feature>
<accession>A0A484BSG6</accession>
<gene>
    <name evidence="8" type="ORF">AWZ03_002700</name>
</gene>
<dbReference type="OMA" id="FYCDRTI"/>
<evidence type="ECO:0000256" key="4">
    <source>
        <dbReference type="ARBA" id="ARBA00022989"/>
    </source>
</evidence>
<comment type="function">
    <text evidence="6">Gustatory receptor which mediates acceptance or avoidance behavior, depending on its substrates.</text>
</comment>
<evidence type="ECO:0000256" key="6">
    <source>
        <dbReference type="RuleBase" id="RU363108"/>
    </source>
</evidence>
<comment type="caution">
    <text evidence="6">Lacks conserved residue(s) required for the propagation of feature annotation.</text>
</comment>
<evidence type="ECO:0000256" key="3">
    <source>
        <dbReference type="ARBA" id="ARBA00022692"/>
    </source>
</evidence>
<evidence type="ECO:0000313" key="8">
    <source>
        <dbReference type="EMBL" id="TDG50711.1"/>
    </source>
</evidence>
<comment type="subcellular location">
    <subcellularLocation>
        <location evidence="1 6">Cell membrane</location>
        <topology evidence="1 6">Multi-pass membrane protein</topology>
    </subcellularLocation>
</comment>
<comment type="similarity">
    <text evidence="6">Belongs to the insect chemoreceptor superfamily. Gustatory receptor (GR) family.</text>
</comment>
<sequence length="451" mass="50748">MAIFYFIREPESLHECVSLISWVQFVMGCSGFFERAGCFVSNRWTRLYSLSFVGLVIYGLSATIYALLQNEVLLERVLQLDKLILCIMAMELLLSTLVFLITGISLHSWSKRYVAIYQQLAEIDRRLMGEFGARMNYGKVVRKHIVVLFTVAFLYLGAVNMGLARLADGRQLEIVVPAALCYIVITGGPHLTGFVHMSLAEMLDIRFRLLQQILQPQRLQKPQLRSLIDMVKQLHYLVMDINEVYNVTLWSTMAHDFALSTTELYIIFGRSSDSSSSSSSSSSGGAGIGDGSYGENPDGGESMGVMLMAFLSICMLVPFYKMLIGPVYCSNSIEEGRKCLHLLEQLDNWFPGSPGIKELVESIMRWRLQFKINFTSGRSTVYDKTVITVLQQQQQQQQQQQLRTDEALGFALTTHLTNENCIAIAKGTARVRTQLQLLMSRGAQRGNAALY</sequence>
<feature type="transmembrane region" description="Helical" evidence="6">
    <location>
        <begin position="175"/>
        <end position="199"/>
    </location>
</feature>
<keyword evidence="9" id="KW-1185">Reference proteome</keyword>
<evidence type="ECO:0000256" key="7">
    <source>
        <dbReference type="SAM" id="MobiDB-lite"/>
    </source>
</evidence>
<evidence type="ECO:0000313" key="9">
    <source>
        <dbReference type="Proteomes" id="UP000295192"/>
    </source>
</evidence>
<evidence type="ECO:0000256" key="5">
    <source>
        <dbReference type="ARBA" id="ARBA00023136"/>
    </source>
</evidence>
<dbReference type="InterPro" id="IPR013604">
    <property type="entry name" value="7TM_chemorcpt"/>
</dbReference>
<evidence type="ECO:0000256" key="1">
    <source>
        <dbReference type="ARBA" id="ARBA00004651"/>
    </source>
</evidence>
<keyword evidence="5 6" id="KW-0472">Membrane</keyword>
<dbReference type="GO" id="GO:0007165">
    <property type="term" value="P:signal transduction"/>
    <property type="evidence" value="ECO:0007669"/>
    <property type="project" value="UniProtKB-KW"/>
</dbReference>
<keyword evidence="3 6" id="KW-0812">Transmembrane</keyword>
<feature type="region of interest" description="Disordered" evidence="7">
    <location>
        <begin position="272"/>
        <end position="294"/>
    </location>
</feature>
<dbReference type="GO" id="GO:0050909">
    <property type="term" value="P:sensory perception of taste"/>
    <property type="evidence" value="ECO:0007669"/>
    <property type="project" value="InterPro"/>
</dbReference>
<keyword evidence="4 6" id="KW-1133">Transmembrane helix</keyword>
<dbReference type="EMBL" id="LSRL02000013">
    <property type="protein sequence ID" value="TDG50711.1"/>
    <property type="molecule type" value="Genomic_DNA"/>
</dbReference>
<dbReference type="OrthoDB" id="8006662at2759"/>
<comment type="caution">
    <text evidence="8">The sequence shown here is derived from an EMBL/GenBank/DDBJ whole genome shotgun (WGS) entry which is preliminary data.</text>
</comment>
<dbReference type="Proteomes" id="UP000295192">
    <property type="component" value="Unassembled WGS sequence"/>
</dbReference>
<name>A0A484BSG6_DRONA</name>
<keyword evidence="6" id="KW-0675">Receptor</keyword>
<reference evidence="8 9" key="1">
    <citation type="journal article" date="2019" name="J. Hered.">
        <title>An Improved Genome Assembly for Drosophila navojoa, the Basal Species in the mojavensis Cluster.</title>
        <authorList>
            <person name="Vanderlinde T."/>
            <person name="Dupim E.G."/>
            <person name="Nazario-Yepiz N.O."/>
            <person name="Carvalho A.B."/>
        </authorList>
    </citation>
    <scope>NUCLEOTIDE SEQUENCE [LARGE SCALE GENOMIC DNA]</scope>
    <source>
        <strain evidence="8">Navoj_Jal97</strain>
        <tissue evidence="8">Whole organism</tissue>
    </source>
</reference>
<feature type="transmembrane region" description="Helical" evidence="6">
    <location>
        <begin position="45"/>
        <end position="68"/>
    </location>
</feature>